<gene>
    <name evidence="1" type="ORF">PAUR_a3296</name>
</gene>
<protein>
    <submittedName>
        <fullName evidence="1">Uncharacterized protein</fullName>
    </submittedName>
</protein>
<dbReference type="EMBL" id="AQGV01000009">
    <property type="protein sequence ID" value="MBE0366314.1"/>
    <property type="molecule type" value="Genomic_DNA"/>
</dbReference>
<keyword evidence="2" id="KW-1185">Reference proteome</keyword>
<organism evidence="1 2">
    <name type="scientific">Pseudoalteromonas aurantia 208</name>
    <dbReference type="NCBI Taxonomy" id="1314867"/>
    <lineage>
        <taxon>Bacteria</taxon>
        <taxon>Pseudomonadati</taxon>
        <taxon>Pseudomonadota</taxon>
        <taxon>Gammaproteobacteria</taxon>
        <taxon>Alteromonadales</taxon>
        <taxon>Pseudoalteromonadaceae</taxon>
        <taxon>Pseudoalteromonas</taxon>
    </lineage>
</organism>
<evidence type="ECO:0000313" key="2">
    <source>
        <dbReference type="Proteomes" id="UP000615755"/>
    </source>
</evidence>
<proteinExistence type="predicted"/>
<reference evidence="1 2" key="1">
    <citation type="submission" date="2015-03" db="EMBL/GenBank/DDBJ databases">
        <title>Genome sequence of Pseudoalteromonas aurantia.</title>
        <authorList>
            <person name="Xie B.-B."/>
            <person name="Rong J.-C."/>
            <person name="Qin Q.-L."/>
            <person name="Zhang Y.-Z."/>
        </authorList>
    </citation>
    <scope>NUCLEOTIDE SEQUENCE [LARGE SCALE GENOMIC DNA]</scope>
    <source>
        <strain evidence="1 2">208</strain>
    </source>
</reference>
<comment type="caution">
    <text evidence="1">The sequence shown here is derived from an EMBL/GenBank/DDBJ whole genome shotgun (WGS) entry which is preliminary data.</text>
</comment>
<evidence type="ECO:0000313" key="1">
    <source>
        <dbReference type="EMBL" id="MBE0366314.1"/>
    </source>
</evidence>
<accession>A0ABR9E5P3</accession>
<dbReference type="Proteomes" id="UP000615755">
    <property type="component" value="Unassembled WGS sequence"/>
</dbReference>
<name>A0ABR9E5P3_9GAMM</name>
<sequence>MVIPCESADNTVEKPIKRCLPIFLSSPFSLLLNIRLDY</sequence>